<accession>A0A8D7FNE6</accession>
<reference evidence="1" key="1">
    <citation type="submission" date="2021-03" db="EMBL/GenBank/DDBJ databases">
        <authorList>
            <consortium name="Genoscope - CEA"/>
            <person name="William W."/>
        </authorList>
    </citation>
    <scope>NUCLEOTIDE SEQUENCE</scope>
    <source>
        <strain evidence="1">Doubled-haploid Pahang</strain>
    </source>
</reference>
<gene>
    <name evidence="1" type="ORF">GSMUA_69990.1</name>
</gene>
<organism evidence="1">
    <name type="scientific">Musa acuminata subsp. malaccensis</name>
    <name type="common">Wild banana</name>
    <name type="synonym">Musa malaccensis</name>
    <dbReference type="NCBI Taxonomy" id="214687"/>
    <lineage>
        <taxon>Eukaryota</taxon>
        <taxon>Viridiplantae</taxon>
        <taxon>Streptophyta</taxon>
        <taxon>Embryophyta</taxon>
        <taxon>Tracheophyta</taxon>
        <taxon>Spermatophyta</taxon>
        <taxon>Magnoliopsida</taxon>
        <taxon>Liliopsida</taxon>
        <taxon>Zingiberales</taxon>
        <taxon>Musaceae</taxon>
        <taxon>Musa</taxon>
    </lineage>
</organism>
<name>A0A8D7FNE6_MUSAM</name>
<protein>
    <submittedName>
        <fullName evidence="1">(wild Malaysian banana) hypothetical protein</fullName>
    </submittedName>
</protein>
<dbReference type="EMBL" id="HG996467">
    <property type="protein sequence ID" value="CAG1862105.1"/>
    <property type="molecule type" value="Genomic_DNA"/>
</dbReference>
<dbReference type="AlphaFoldDB" id="A0A8D7FNE6"/>
<sequence length="215" mass="22992">MFLQNTADRLGALFHMHARSYSFPQQCYREEDMVISVRALPHDVARWVVVADDKDAAVVALHPSTADGRRVLPHHLRVVAADLAVSARVAVVVVVLLLVDPAVDGVDSGEFRAAAPEEVLPVRPAGVHELAVADALVGVVLRVRGDVVVPRHGANADGRPGRVVGVHEVLGGVLREGGAGHGQGHSTHQSRSVICRPHYLFLSLTLDGINVLWQG</sequence>
<proteinExistence type="predicted"/>
<evidence type="ECO:0000313" key="1">
    <source>
        <dbReference type="EMBL" id="CAG1862105.1"/>
    </source>
</evidence>